<dbReference type="Proteomes" id="UP001589896">
    <property type="component" value="Unassembled WGS sequence"/>
</dbReference>
<organism evidence="4 5">
    <name type="scientific">Lysobacter korlensis</name>
    <dbReference type="NCBI Taxonomy" id="553636"/>
    <lineage>
        <taxon>Bacteria</taxon>
        <taxon>Pseudomonadati</taxon>
        <taxon>Pseudomonadota</taxon>
        <taxon>Gammaproteobacteria</taxon>
        <taxon>Lysobacterales</taxon>
        <taxon>Lysobacteraceae</taxon>
        <taxon>Lysobacter</taxon>
    </lineage>
</organism>
<keyword evidence="5" id="KW-1185">Reference proteome</keyword>
<protein>
    <submittedName>
        <fullName evidence="4">Formylglycine-generating enzyme family protein</fullName>
    </submittedName>
</protein>
<evidence type="ECO:0000259" key="3">
    <source>
        <dbReference type="Pfam" id="PF03781"/>
    </source>
</evidence>
<dbReference type="Pfam" id="PF03781">
    <property type="entry name" value="FGE-sulfatase"/>
    <property type="match status" value="1"/>
</dbReference>
<accession>A0ABV6RMM2</accession>
<dbReference type="RefSeq" id="WP_386666372.1">
    <property type="nucleotide sequence ID" value="NZ_JBHLTG010000001.1"/>
</dbReference>
<evidence type="ECO:0000313" key="5">
    <source>
        <dbReference type="Proteomes" id="UP001589896"/>
    </source>
</evidence>
<dbReference type="Gene3D" id="3.90.1580.10">
    <property type="entry name" value="paralog of FGE (formylglycine-generating enzyme)"/>
    <property type="match status" value="1"/>
</dbReference>
<reference evidence="4 5" key="1">
    <citation type="submission" date="2024-09" db="EMBL/GenBank/DDBJ databases">
        <authorList>
            <person name="Sun Q."/>
            <person name="Mori K."/>
        </authorList>
    </citation>
    <scope>NUCLEOTIDE SEQUENCE [LARGE SCALE GENOMIC DNA]</scope>
    <source>
        <strain evidence="4 5">KCTC 23076</strain>
    </source>
</reference>
<feature type="domain" description="Sulfatase-modifying factor enzyme-like" evidence="3">
    <location>
        <begin position="339"/>
        <end position="612"/>
    </location>
</feature>
<dbReference type="PROSITE" id="PS51257">
    <property type="entry name" value="PROKAR_LIPOPROTEIN"/>
    <property type="match status" value="1"/>
</dbReference>
<gene>
    <name evidence="4" type="ORF">ACFFGH_07170</name>
</gene>
<feature type="region of interest" description="Disordered" evidence="1">
    <location>
        <begin position="21"/>
        <end position="57"/>
    </location>
</feature>
<evidence type="ECO:0000313" key="4">
    <source>
        <dbReference type="EMBL" id="MFC0677622.1"/>
    </source>
</evidence>
<feature type="compositionally biased region" description="Low complexity" evidence="1">
    <location>
        <begin position="32"/>
        <end position="44"/>
    </location>
</feature>
<comment type="caution">
    <text evidence="4">The sequence shown here is derived from an EMBL/GenBank/DDBJ whole genome shotgun (WGS) entry which is preliminary data.</text>
</comment>
<name>A0ABV6RMM2_9GAMM</name>
<dbReference type="SUPFAM" id="SSF56436">
    <property type="entry name" value="C-type lectin-like"/>
    <property type="match status" value="1"/>
</dbReference>
<dbReference type="InterPro" id="IPR016187">
    <property type="entry name" value="CTDL_fold"/>
</dbReference>
<feature type="chain" id="PRO_5045416020" evidence="2">
    <location>
        <begin position="22"/>
        <end position="614"/>
    </location>
</feature>
<keyword evidence="2" id="KW-0732">Signal</keyword>
<dbReference type="InterPro" id="IPR042095">
    <property type="entry name" value="SUMF_sf"/>
</dbReference>
<dbReference type="PANTHER" id="PTHR23150">
    <property type="entry name" value="SULFATASE MODIFYING FACTOR 1, 2"/>
    <property type="match status" value="1"/>
</dbReference>
<proteinExistence type="predicted"/>
<feature type="signal peptide" evidence="2">
    <location>
        <begin position="1"/>
        <end position="21"/>
    </location>
</feature>
<dbReference type="EMBL" id="JBHLTG010000001">
    <property type="protein sequence ID" value="MFC0677622.1"/>
    <property type="molecule type" value="Genomic_DNA"/>
</dbReference>
<sequence length="614" mass="65423">MRAIVLAVFAVLGLVAGCSRGPDPEADPKSPAPATAAPAPAAPAESEERAPSRPWAAPDVEVTADNAGQLRKQAMAALEEGRLFEDAGSAVPIFLALRESAPDDKAVTGALEKALAALIERGEAALAGIDEDPESLERAREIAAVARQIAPEDARVVKLSEGVARAEAALKANLAGERELEAGRIGEDGGGAIAAFREALEAREGDARALQGLAAAESALIRRAEAAADADDYATAERWLGLAEKVRPDFATVEDARARLAALRAARIRALRDQGIAALATEDGIDVARKHLAALLRIAPVGDEATAELRDRINLAVHYGLFRPGQVFTDALVSSGGRGPQMVVVPHGAFRMGSPAGEPGGTDAERPVRPVRFDRGFAMSRTEVTVGEFRRFVNATGHQTRAERRGYSIAYDERAGNLVRRSGVDWQSDYAGRRASDDLPVVHVSAKDATAYAEWLSAQTGHEYRLPSEAEFEYALRAGSTGVFPWGDGAPPPRSGNYTGALDESPSGRGWRNAFAGYGDDAWGPAAVGRYVPNRYGLHDMAGNVAEWVADCWHDSYRRAPRGGEAWFNPGCRMRVVRGGSWASSPAQTRSAWRQASEADTTNARIGFRVVREI</sequence>
<dbReference type="PANTHER" id="PTHR23150:SF35">
    <property type="entry name" value="BLL6746 PROTEIN"/>
    <property type="match status" value="1"/>
</dbReference>
<evidence type="ECO:0000256" key="2">
    <source>
        <dbReference type="SAM" id="SignalP"/>
    </source>
</evidence>
<dbReference type="InterPro" id="IPR051043">
    <property type="entry name" value="Sulfatase_Mod_Factor_Kinase"/>
</dbReference>
<dbReference type="InterPro" id="IPR005532">
    <property type="entry name" value="SUMF_dom"/>
</dbReference>
<evidence type="ECO:0000256" key="1">
    <source>
        <dbReference type="SAM" id="MobiDB-lite"/>
    </source>
</evidence>